<dbReference type="Pfam" id="PF00270">
    <property type="entry name" value="DEAD"/>
    <property type="match status" value="1"/>
</dbReference>
<dbReference type="GO" id="GO:0003724">
    <property type="term" value="F:RNA helicase activity"/>
    <property type="evidence" value="ECO:0007669"/>
    <property type="project" value="UniProtKB-EC"/>
</dbReference>
<dbReference type="SMART" id="SM00487">
    <property type="entry name" value="DEXDc"/>
    <property type="match status" value="1"/>
</dbReference>
<dbReference type="SMART" id="SM00490">
    <property type="entry name" value="HELICc"/>
    <property type="match status" value="1"/>
</dbReference>
<keyword evidence="3" id="KW-0378">Hydrolase</keyword>
<evidence type="ECO:0000259" key="9">
    <source>
        <dbReference type="PROSITE" id="PS51194"/>
    </source>
</evidence>
<evidence type="ECO:0000256" key="6">
    <source>
        <dbReference type="ARBA" id="ARBA00047984"/>
    </source>
</evidence>
<dbReference type="PANTHER" id="PTHR47963">
    <property type="entry name" value="DEAD-BOX ATP-DEPENDENT RNA HELICASE 47, MITOCHONDRIAL"/>
    <property type="match status" value="1"/>
</dbReference>
<comment type="caution">
    <text evidence="11">The sequence shown here is derived from an EMBL/GenBank/DDBJ whole genome shotgun (WGS) entry which is preliminary data.</text>
</comment>
<evidence type="ECO:0000256" key="5">
    <source>
        <dbReference type="ARBA" id="ARBA00022840"/>
    </source>
</evidence>
<accession>A0AAN9SRN9</accession>
<dbReference type="InterPro" id="IPR050547">
    <property type="entry name" value="DEAD_box_RNA_helicases"/>
</dbReference>
<dbReference type="AlphaFoldDB" id="A0AAN9SRN9"/>
<reference evidence="11 12" key="1">
    <citation type="submission" date="2024-01" db="EMBL/GenBank/DDBJ databases">
        <title>The genomes of 5 underutilized Papilionoideae crops provide insights into root nodulation and disease resistanc.</title>
        <authorList>
            <person name="Jiang F."/>
        </authorList>
    </citation>
    <scope>NUCLEOTIDE SEQUENCE [LARGE SCALE GENOMIC DNA]</scope>
    <source>
        <strain evidence="11">DUOXIRENSHENG_FW03</strain>
        <tissue evidence="11">Leaves</tissue>
    </source>
</reference>
<feature type="domain" description="Helicase C-terminal" evidence="9">
    <location>
        <begin position="455"/>
        <end position="599"/>
    </location>
</feature>
<dbReference type="SUPFAM" id="SSF52540">
    <property type="entry name" value="P-loop containing nucleoside triphosphate hydrolases"/>
    <property type="match status" value="1"/>
</dbReference>
<dbReference type="GO" id="GO:0016787">
    <property type="term" value="F:hydrolase activity"/>
    <property type="evidence" value="ECO:0007669"/>
    <property type="project" value="UniProtKB-KW"/>
</dbReference>
<name>A0AAN9SRN9_PSOTE</name>
<evidence type="ECO:0000256" key="3">
    <source>
        <dbReference type="ARBA" id="ARBA00022801"/>
    </source>
</evidence>
<dbReference type="GO" id="GO:0005524">
    <property type="term" value="F:ATP binding"/>
    <property type="evidence" value="ECO:0007669"/>
    <property type="project" value="UniProtKB-KW"/>
</dbReference>
<gene>
    <name evidence="11" type="ORF">VNO78_13177</name>
</gene>
<dbReference type="GO" id="GO:0003723">
    <property type="term" value="F:RNA binding"/>
    <property type="evidence" value="ECO:0007669"/>
    <property type="project" value="TreeGrafter"/>
</dbReference>
<dbReference type="PROSITE" id="PS51194">
    <property type="entry name" value="HELICASE_CTER"/>
    <property type="match status" value="1"/>
</dbReference>
<dbReference type="EMBL" id="JAYMYS010000003">
    <property type="protein sequence ID" value="KAK7401580.1"/>
    <property type="molecule type" value="Genomic_DNA"/>
</dbReference>
<dbReference type="PROSITE" id="PS51195">
    <property type="entry name" value="Q_MOTIF"/>
    <property type="match status" value="1"/>
</dbReference>
<evidence type="ECO:0000259" key="10">
    <source>
        <dbReference type="PROSITE" id="PS51195"/>
    </source>
</evidence>
<keyword evidence="4" id="KW-0347">Helicase</keyword>
<feature type="domain" description="Helicase ATP-binding" evidence="8">
    <location>
        <begin position="198"/>
        <end position="399"/>
    </location>
</feature>
<keyword evidence="2" id="KW-0547">Nucleotide-binding</keyword>
<comment type="catalytic activity">
    <reaction evidence="6">
        <text>ATP + H2O = ADP + phosphate + H(+)</text>
        <dbReference type="Rhea" id="RHEA:13065"/>
        <dbReference type="ChEBI" id="CHEBI:15377"/>
        <dbReference type="ChEBI" id="CHEBI:15378"/>
        <dbReference type="ChEBI" id="CHEBI:30616"/>
        <dbReference type="ChEBI" id="CHEBI:43474"/>
        <dbReference type="ChEBI" id="CHEBI:456216"/>
        <dbReference type="EC" id="3.6.4.13"/>
    </reaction>
</comment>
<dbReference type="InterPro" id="IPR001650">
    <property type="entry name" value="Helicase_C-like"/>
</dbReference>
<proteinExistence type="predicted"/>
<evidence type="ECO:0000256" key="7">
    <source>
        <dbReference type="PROSITE-ProRule" id="PRU00552"/>
    </source>
</evidence>
<dbReference type="InterPro" id="IPR014014">
    <property type="entry name" value="RNA_helicase_DEAD_Q_motif"/>
</dbReference>
<dbReference type="Proteomes" id="UP001386955">
    <property type="component" value="Unassembled WGS sequence"/>
</dbReference>
<dbReference type="PANTHER" id="PTHR47963:SF3">
    <property type="entry name" value="DEAD-BOX ATP-DEPENDENT RNA HELICASE 47, MITOCHONDRIAL"/>
    <property type="match status" value="1"/>
</dbReference>
<keyword evidence="5" id="KW-0067">ATP-binding</keyword>
<keyword evidence="12" id="KW-1185">Reference proteome</keyword>
<dbReference type="InterPro" id="IPR014001">
    <property type="entry name" value="Helicase_ATP-bd"/>
</dbReference>
<dbReference type="InterPro" id="IPR027417">
    <property type="entry name" value="P-loop_NTPase"/>
</dbReference>
<evidence type="ECO:0000313" key="12">
    <source>
        <dbReference type="Proteomes" id="UP001386955"/>
    </source>
</evidence>
<protein>
    <recommendedName>
        <fullName evidence="1">RNA helicase</fullName>
        <ecNumber evidence="1">3.6.4.13</ecNumber>
    </recommendedName>
</protein>
<evidence type="ECO:0000259" key="8">
    <source>
        <dbReference type="PROSITE" id="PS51192"/>
    </source>
</evidence>
<dbReference type="CDD" id="cd18787">
    <property type="entry name" value="SF2_C_DEAD"/>
    <property type="match status" value="1"/>
</dbReference>
<dbReference type="InterPro" id="IPR011545">
    <property type="entry name" value="DEAD/DEAH_box_helicase_dom"/>
</dbReference>
<organism evidence="11 12">
    <name type="scientific">Psophocarpus tetragonolobus</name>
    <name type="common">Winged bean</name>
    <name type="synonym">Dolichos tetragonolobus</name>
    <dbReference type="NCBI Taxonomy" id="3891"/>
    <lineage>
        <taxon>Eukaryota</taxon>
        <taxon>Viridiplantae</taxon>
        <taxon>Streptophyta</taxon>
        <taxon>Embryophyta</taxon>
        <taxon>Tracheophyta</taxon>
        <taxon>Spermatophyta</taxon>
        <taxon>Magnoliopsida</taxon>
        <taxon>eudicotyledons</taxon>
        <taxon>Gunneridae</taxon>
        <taxon>Pentapetalae</taxon>
        <taxon>rosids</taxon>
        <taxon>fabids</taxon>
        <taxon>Fabales</taxon>
        <taxon>Fabaceae</taxon>
        <taxon>Papilionoideae</taxon>
        <taxon>50 kb inversion clade</taxon>
        <taxon>NPAAA clade</taxon>
        <taxon>indigoferoid/millettioid clade</taxon>
        <taxon>Phaseoleae</taxon>
        <taxon>Psophocarpus</taxon>
    </lineage>
</organism>
<sequence length="612" mass="67397">MCTEEPVGGRKKEKEPQSFVKIPIILIQPLAFVLFDLGDQQNIQGCSFVIVRKMPALISSRLLLLVGESLFMRRALATSGSVLLHTSVRCMSQVEPHQGSLSLSSIGLQTEIEDRKRSKINKVKPLGSPSESLKSKGKSFDINEKKKKAFRVVEKQQQIESAPFAAKSFSELGLPHVLIERLEKEGFTVPTEVQSAAVPTVLNNRDVIIQSYTGSGKTLAYLLPILSVVGPLRGKIPEGGGHGNESEKKLGVEAVIIAPSRELGMQIVREFEKVLGMDNKRVVQQLVGGANRTRQEEALKKNKPAIVVGTPGRIAELSASGKLRTHGCRYLVLDEVDELLSFNFREDMHRILEHVGRRSGADLNSNSRKAERQLIMVSATVPFSVVRAARSWGCDPLLVQAKKVVTLETVSPSEPVSLSRSTPSSAMPSQAVVESLPPALKHYYCVTRLQHKVDMLRKCIHALDAKFVIAFMNHTKQLKDVVFKLEARGMKAVELHGDLGKLARSTTLKKFKNGEVRVLVTNELSARGLDIAECDLVVNLDLPTDSIHYAHRAGRTGRLGRNGTVLTICEESEVFVVKKMQKQLGIPIASCDFTEGKLLVTEEEKTVSTSER</sequence>
<dbReference type="InterPro" id="IPR044742">
    <property type="entry name" value="DEAD/DEAH_RhlB"/>
</dbReference>
<dbReference type="Pfam" id="PF00271">
    <property type="entry name" value="Helicase_C"/>
    <property type="match status" value="1"/>
</dbReference>
<feature type="domain" description="DEAD-box RNA helicase Q" evidence="10">
    <location>
        <begin position="167"/>
        <end position="195"/>
    </location>
</feature>
<evidence type="ECO:0000256" key="4">
    <source>
        <dbReference type="ARBA" id="ARBA00022806"/>
    </source>
</evidence>
<dbReference type="CDD" id="cd00268">
    <property type="entry name" value="DEADc"/>
    <property type="match status" value="1"/>
</dbReference>
<evidence type="ECO:0000256" key="2">
    <source>
        <dbReference type="ARBA" id="ARBA00022741"/>
    </source>
</evidence>
<evidence type="ECO:0000313" key="11">
    <source>
        <dbReference type="EMBL" id="KAK7401580.1"/>
    </source>
</evidence>
<dbReference type="PROSITE" id="PS51192">
    <property type="entry name" value="HELICASE_ATP_BIND_1"/>
    <property type="match status" value="1"/>
</dbReference>
<feature type="short sequence motif" description="Q motif" evidence="7">
    <location>
        <begin position="167"/>
        <end position="195"/>
    </location>
</feature>
<dbReference type="Gene3D" id="3.40.50.300">
    <property type="entry name" value="P-loop containing nucleotide triphosphate hydrolases"/>
    <property type="match status" value="2"/>
</dbReference>
<evidence type="ECO:0000256" key="1">
    <source>
        <dbReference type="ARBA" id="ARBA00012552"/>
    </source>
</evidence>
<dbReference type="EC" id="3.6.4.13" evidence="1"/>